<dbReference type="Pfam" id="PF00107">
    <property type="entry name" value="ADH_zinc_N"/>
    <property type="match status" value="1"/>
</dbReference>
<keyword evidence="3 5" id="KW-0560">Oxidoreductase</keyword>
<feature type="domain" description="Enoyl reductase (ER)" evidence="4">
    <location>
        <begin position="7"/>
        <end position="316"/>
    </location>
</feature>
<dbReference type="PANTHER" id="PTHR43401">
    <property type="entry name" value="L-THREONINE 3-DEHYDROGENASE"/>
    <property type="match status" value="1"/>
</dbReference>
<dbReference type="EMBL" id="VSSQ01006826">
    <property type="protein sequence ID" value="MPM33977.1"/>
    <property type="molecule type" value="Genomic_DNA"/>
</dbReference>
<dbReference type="InterPro" id="IPR020843">
    <property type="entry name" value="ER"/>
</dbReference>
<dbReference type="EC" id="1.1.1.251" evidence="5"/>
<proteinExistence type="predicted"/>
<dbReference type="AlphaFoldDB" id="A0A644Z021"/>
<dbReference type="InterPro" id="IPR011032">
    <property type="entry name" value="GroES-like_sf"/>
</dbReference>
<dbReference type="InterPro" id="IPR036291">
    <property type="entry name" value="NAD(P)-bd_dom_sf"/>
</dbReference>
<evidence type="ECO:0000259" key="4">
    <source>
        <dbReference type="SMART" id="SM00829"/>
    </source>
</evidence>
<dbReference type="Gene3D" id="3.90.180.10">
    <property type="entry name" value="Medium-chain alcohol dehydrogenases, catalytic domain"/>
    <property type="match status" value="1"/>
</dbReference>
<accession>A0A644Z021</accession>
<dbReference type="InterPro" id="IPR013154">
    <property type="entry name" value="ADH-like_N"/>
</dbReference>
<keyword evidence="1" id="KW-0479">Metal-binding</keyword>
<keyword evidence="2" id="KW-0862">Zinc</keyword>
<dbReference type="InterPro" id="IPR050129">
    <property type="entry name" value="Zn_alcohol_dh"/>
</dbReference>
<dbReference type="InterPro" id="IPR002328">
    <property type="entry name" value="ADH_Zn_CS"/>
</dbReference>
<dbReference type="SUPFAM" id="SSF51735">
    <property type="entry name" value="NAD(P)-binding Rossmann-fold domains"/>
    <property type="match status" value="1"/>
</dbReference>
<sequence length="352" mass="38020">MKAARLHAINDFRTDEVPVPAPAKEQLLLQVGACGICGSDIPRIFELGTSKQKYPLTLGHEFGGTIVAVGENADISLIGKRGAIFPCIPCRKCPPCLAGSYAMCEDYDYLGSRSDGGFAEYCLVPSKWHFIESHNPDTTDEMFAMVEPCTVAQHAIRKGGVTAGQNVVIFGAGPIGIMAARWAKIFGAAEVLLVDVVDEKVEFGKARGQNVVNSLKEDVVAAVKALTDGRGADVVIEGTGTGAALGQAIECARTFGTVVLMGNPHKDTTIKLGQHSQILRKELTLQGIWNSHYSGLPINEWHFTMRMLDEGTMQVLDLITHRSGLSDLPKLCRDIYERKVSICKALYSASVK</sequence>
<evidence type="ECO:0000256" key="1">
    <source>
        <dbReference type="ARBA" id="ARBA00022723"/>
    </source>
</evidence>
<dbReference type="Pfam" id="PF08240">
    <property type="entry name" value="ADH_N"/>
    <property type="match status" value="1"/>
</dbReference>
<dbReference type="InterPro" id="IPR013149">
    <property type="entry name" value="ADH-like_C"/>
</dbReference>
<evidence type="ECO:0000256" key="2">
    <source>
        <dbReference type="ARBA" id="ARBA00022833"/>
    </source>
</evidence>
<dbReference type="SMART" id="SM00829">
    <property type="entry name" value="PKS_ER"/>
    <property type="match status" value="1"/>
</dbReference>
<dbReference type="SUPFAM" id="SSF50129">
    <property type="entry name" value="GroES-like"/>
    <property type="match status" value="1"/>
</dbReference>
<dbReference type="Gene3D" id="3.40.50.720">
    <property type="entry name" value="NAD(P)-binding Rossmann-like Domain"/>
    <property type="match status" value="1"/>
</dbReference>
<evidence type="ECO:0000256" key="3">
    <source>
        <dbReference type="ARBA" id="ARBA00023002"/>
    </source>
</evidence>
<gene>
    <name evidence="5" type="primary">gatD_1</name>
    <name evidence="5" type="ORF">SDC9_80558</name>
</gene>
<dbReference type="PROSITE" id="PS00059">
    <property type="entry name" value="ADH_ZINC"/>
    <property type="match status" value="1"/>
</dbReference>
<evidence type="ECO:0000313" key="5">
    <source>
        <dbReference type="EMBL" id="MPM33977.1"/>
    </source>
</evidence>
<dbReference type="CDD" id="cd08236">
    <property type="entry name" value="sugar_DH"/>
    <property type="match status" value="1"/>
</dbReference>
<dbReference type="PANTHER" id="PTHR43401:SF2">
    <property type="entry name" value="L-THREONINE 3-DEHYDROGENASE"/>
    <property type="match status" value="1"/>
</dbReference>
<comment type="caution">
    <text evidence="5">The sequence shown here is derived from an EMBL/GenBank/DDBJ whole genome shotgun (WGS) entry which is preliminary data.</text>
</comment>
<name>A0A644Z021_9ZZZZ</name>
<dbReference type="GO" id="GO:0008270">
    <property type="term" value="F:zinc ion binding"/>
    <property type="evidence" value="ECO:0007669"/>
    <property type="project" value="InterPro"/>
</dbReference>
<reference evidence="5" key="1">
    <citation type="submission" date="2019-08" db="EMBL/GenBank/DDBJ databases">
        <authorList>
            <person name="Kucharzyk K."/>
            <person name="Murdoch R.W."/>
            <person name="Higgins S."/>
            <person name="Loffler F."/>
        </authorList>
    </citation>
    <scope>NUCLEOTIDE SEQUENCE</scope>
</reference>
<dbReference type="GO" id="GO:0008868">
    <property type="term" value="F:galactitol-1-phosphate 5-dehydrogenase activity"/>
    <property type="evidence" value="ECO:0007669"/>
    <property type="project" value="UniProtKB-EC"/>
</dbReference>
<organism evidence="5">
    <name type="scientific">bioreactor metagenome</name>
    <dbReference type="NCBI Taxonomy" id="1076179"/>
    <lineage>
        <taxon>unclassified sequences</taxon>
        <taxon>metagenomes</taxon>
        <taxon>ecological metagenomes</taxon>
    </lineage>
</organism>
<protein>
    <submittedName>
        <fullName evidence="5">Galactitol 1-phosphate 5-dehydrogenase</fullName>
        <ecNumber evidence="5">1.1.1.251</ecNumber>
    </submittedName>
</protein>